<evidence type="ECO:0000313" key="3">
    <source>
        <dbReference type="Proteomes" id="UP001216579"/>
    </source>
</evidence>
<feature type="compositionally biased region" description="Basic and acidic residues" evidence="1">
    <location>
        <begin position="25"/>
        <end position="41"/>
    </location>
</feature>
<sequence length="121" mass="13088">MRRTPRQQPSPTAARSRRTAAPEDPDQRAAREHGQPEDRKPTTAPPAAESTGEDDSSFSPGYTSPGFSSPGFDGPQTPAGPRIGESETGKRMRAEQQGEDAITPRPLPERHKPPQPPRPNS</sequence>
<comment type="caution">
    <text evidence="2">The sequence shown here is derived from an EMBL/GenBank/DDBJ whole genome shotgun (WGS) entry which is preliminary data.</text>
</comment>
<proteinExistence type="predicted"/>
<gene>
    <name evidence="2" type="ORF">P3G67_11280</name>
</gene>
<name>A0ABT5ZJQ3_9ACTN</name>
<dbReference type="EMBL" id="JARJBC010000005">
    <property type="protein sequence ID" value="MDF3289809.1"/>
    <property type="molecule type" value="Genomic_DNA"/>
</dbReference>
<dbReference type="Proteomes" id="UP001216579">
    <property type="component" value="Unassembled WGS sequence"/>
</dbReference>
<evidence type="ECO:0000313" key="2">
    <source>
        <dbReference type="EMBL" id="MDF3289809.1"/>
    </source>
</evidence>
<organism evidence="2 3">
    <name type="scientific">Streptomyces silvisoli</name>
    <dbReference type="NCBI Taxonomy" id="3034235"/>
    <lineage>
        <taxon>Bacteria</taxon>
        <taxon>Bacillati</taxon>
        <taxon>Actinomycetota</taxon>
        <taxon>Actinomycetes</taxon>
        <taxon>Kitasatosporales</taxon>
        <taxon>Streptomycetaceae</taxon>
        <taxon>Streptomyces</taxon>
    </lineage>
</organism>
<accession>A0ABT5ZJQ3</accession>
<feature type="compositionally biased region" description="Basic and acidic residues" evidence="1">
    <location>
        <begin position="84"/>
        <end position="96"/>
    </location>
</feature>
<protein>
    <submittedName>
        <fullName evidence="2">Uncharacterized protein</fullName>
    </submittedName>
</protein>
<dbReference type="RefSeq" id="WP_276093313.1">
    <property type="nucleotide sequence ID" value="NZ_JARJBC010000005.1"/>
</dbReference>
<keyword evidence="3" id="KW-1185">Reference proteome</keyword>
<feature type="region of interest" description="Disordered" evidence="1">
    <location>
        <begin position="1"/>
        <end position="121"/>
    </location>
</feature>
<evidence type="ECO:0000256" key="1">
    <source>
        <dbReference type="SAM" id="MobiDB-lite"/>
    </source>
</evidence>
<feature type="compositionally biased region" description="Polar residues" evidence="1">
    <location>
        <begin position="57"/>
        <end position="67"/>
    </location>
</feature>
<reference evidence="2 3" key="1">
    <citation type="submission" date="2023-03" db="EMBL/GenBank/DDBJ databases">
        <title>Draft genome sequence of Streptomyces sp. RB6PN23 isolated from peat swamp forest in Thailand.</title>
        <authorList>
            <person name="Klaysubun C."/>
            <person name="Duangmal K."/>
        </authorList>
    </citation>
    <scope>NUCLEOTIDE SEQUENCE [LARGE SCALE GENOMIC DNA]</scope>
    <source>
        <strain evidence="2 3">RB6PN23</strain>
    </source>
</reference>